<gene>
    <name evidence="1" type="ORF">DSM112329_04471</name>
</gene>
<dbReference type="EMBL" id="CP114014">
    <property type="protein sequence ID" value="XAY07586.1"/>
    <property type="molecule type" value="Genomic_DNA"/>
</dbReference>
<accession>A0AAU7B0R0</accession>
<organism evidence="1">
    <name type="scientific">Paraconexibacter sp. AEG42_29</name>
    <dbReference type="NCBI Taxonomy" id="2997339"/>
    <lineage>
        <taxon>Bacteria</taxon>
        <taxon>Bacillati</taxon>
        <taxon>Actinomycetota</taxon>
        <taxon>Thermoleophilia</taxon>
        <taxon>Solirubrobacterales</taxon>
        <taxon>Paraconexibacteraceae</taxon>
        <taxon>Paraconexibacter</taxon>
    </lineage>
</organism>
<evidence type="ECO:0000313" key="1">
    <source>
        <dbReference type="EMBL" id="XAY07586.1"/>
    </source>
</evidence>
<dbReference type="GO" id="GO:0006396">
    <property type="term" value="P:RNA processing"/>
    <property type="evidence" value="ECO:0007669"/>
    <property type="project" value="InterPro"/>
</dbReference>
<dbReference type="AlphaFoldDB" id="A0AAU7B0R0"/>
<reference evidence="1" key="1">
    <citation type="submission" date="2022-12" db="EMBL/GenBank/DDBJ databases">
        <title>Paraconexibacter alkalitolerans sp. nov. and Baekduia alba sp. nov., isolated from soil and emended description of the genera Paraconexibacter (Chun et al., 2020) and Baekduia (An et al., 2020).</title>
        <authorList>
            <person name="Vieira S."/>
            <person name="Huber K.J."/>
            <person name="Geppert A."/>
            <person name="Wolf J."/>
            <person name="Neumann-Schaal M."/>
            <person name="Muesken M."/>
            <person name="Overmann J."/>
        </authorList>
    </citation>
    <scope>NUCLEOTIDE SEQUENCE</scope>
    <source>
        <strain evidence="1">AEG42_29</strain>
    </source>
</reference>
<dbReference type="SUPFAM" id="SSF103365">
    <property type="entry name" value="Hypothetical protein PH1602"/>
    <property type="match status" value="1"/>
</dbReference>
<dbReference type="InterPro" id="IPR036025">
    <property type="entry name" value="RtcB-like_sf"/>
</dbReference>
<dbReference type="KEGG" id="parq:DSM112329_04471"/>
<name>A0AAU7B0R0_9ACTN</name>
<proteinExistence type="predicted"/>
<protein>
    <submittedName>
        <fullName evidence="1">Uncharacterized protein</fullName>
    </submittedName>
</protein>
<dbReference type="RefSeq" id="WP_354698776.1">
    <property type="nucleotide sequence ID" value="NZ_CP114014.1"/>
</dbReference>
<sequence length="66" mass="6774">MSKTEIPITVRGDVDDRAVEQLRRCAEAGDATAGVLCADGHVGYSQPIGGAVAYPDPRGSAPYAVA</sequence>